<dbReference type="NCBIfam" id="TIGR00229">
    <property type="entry name" value="sensory_box"/>
    <property type="match status" value="2"/>
</dbReference>
<feature type="domain" description="PAS" evidence="13">
    <location>
        <begin position="33"/>
        <end position="78"/>
    </location>
</feature>
<dbReference type="InterPro" id="IPR036890">
    <property type="entry name" value="HATPase_C_sf"/>
</dbReference>
<gene>
    <name evidence="14" type="ORF">J421_1216</name>
</gene>
<dbReference type="PROSITE" id="PS50109">
    <property type="entry name" value="HIS_KIN"/>
    <property type="match status" value="1"/>
</dbReference>
<keyword evidence="4" id="KW-0597">Phosphoprotein</keyword>
<dbReference type="InterPro" id="IPR013656">
    <property type="entry name" value="PAS_4"/>
</dbReference>
<keyword evidence="15" id="KW-1185">Reference proteome</keyword>
<dbReference type="Pfam" id="PF00512">
    <property type="entry name" value="HisKA"/>
    <property type="match status" value="1"/>
</dbReference>
<dbReference type="AlphaFoldDB" id="W0RH86"/>
<dbReference type="SUPFAM" id="SSF47384">
    <property type="entry name" value="Homodimeric domain of signal transducing histidine kinase"/>
    <property type="match status" value="1"/>
</dbReference>
<dbReference type="InterPro" id="IPR000014">
    <property type="entry name" value="PAS"/>
</dbReference>
<dbReference type="GO" id="GO:0000155">
    <property type="term" value="F:phosphorelay sensor kinase activity"/>
    <property type="evidence" value="ECO:0007669"/>
    <property type="project" value="InterPro"/>
</dbReference>
<evidence type="ECO:0000313" key="15">
    <source>
        <dbReference type="Proteomes" id="UP000019151"/>
    </source>
</evidence>
<organism evidence="14 15">
    <name type="scientific">Gemmatirosa kalamazoonensis</name>
    <dbReference type="NCBI Taxonomy" id="861299"/>
    <lineage>
        <taxon>Bacteria</taxon>
        <taxon>Pseudomonadati</taxon>
        <taxon>Gemmatimonadota</taxon>
        <taxon>Gemmatimonadia</taxon>
        <taxon>Gemmatimonadales</taxon>
        <taxon>Gemmatimonadaceae</taxon>
        <taxon>Gemmatirosa</taxon>
    </lineage>
</organism>
<keyword evidence="5" id="KW-0808">Transferase</keyword>
<dbReference type="InterPro" id="IPR005467">
    <property type="entry name" value="His_kinase_dom"/>
</dbReference>
<evidence type="ECO:0000256" key="1">
    <source>
        <dbReference type="ARBA" id="ARBA00000085"/>
    </source>
</evidence>
<dbReference type="OrthoDB" id="499174at2"/>
<reference evidence="14 15" key="1">
    <citation type="journal article" date="2014" name="Genome Announc.">
        <title>Genome Sequence and Methylome of Soil Bacterium Gemmatirosa kalamazoonensis KBS708T, a Member of the Rarely Cultivated Gemmatimonadetes Phylum.</title>
        <authorList>
            <person name="Debruyn J.M."/>
            <person name="Radosevich M."/>
            <person name="Wommack K.E."/>
            <person name="Polson S.W."/>
            <person name="Hauser L.J."/>
            <person name="Fawaz M.N."/>
            <person name="Korlach J."/>
            <person name="Tsai Y.C."/>
        </authorList>
    </citation>
    <scope>NUCLEOTIDE SEQUENCE [LARGE SCALE GENOMIC DNA]</scope>
    <source>
        <strain evidence="14 15">KBS708</strain>
    </source>
</reference>
<dbReference type="InterPro" id="IPR013767">
    <property type="entry name" value="PAS_fold"/>
</dbReference>
<dbReference type="Gene3D" id="3.30.565.10">
    <property type="entry name" value="Histidine kinase-like ATPase, C-terminal domain"/>
    <property type="match status" value="1"/>
</dbReference>
<dbReference type="EC" id="2.7.13.3" evidence="3"/>
<evidence type="ECO:0000256" key="9">
    <source>
        <dbReference type="ARBA" id="ARBA00023012"/>
    </source>
</evidence>
<dbReference type="SMART" id="SM00388">
    <property type="entry name" value="HisKA"/>
    <property type="match status" value="1"/>
</dbReference>
<dbReference type="eggNOG" id="COG5002">
    <property type="taxonomic scope" value="Bacteria"/>
</dbReference>
<keyword evidence="9" id="KW-0902">Two-component regulatory system</keyword>
<feature type="domain" description="PAS" evidence="13">
    <location>
        <begin position="165"/>
        <end position="219"/>
    </location>
</feature>
<dbReference type="CDD" id="cd00130">
    <property type="entry name" value="PAS"/>
    <property type="match status" value="2"/>
</dbReference>
<evidence type="ECO:0000256" key="11">
    <source>
        <dbReference type="SAM" id="MobiDB-lite"/>
    </source>
</evidence>
<dbReference type="EMBL" id="CP007128">
    <property type="protein sequence ID" value="AHG88753.1"/>
    <property type="molecule type" value="Genomic_DNA"/>
</dbReference>
<dbReference type="Gene3D" id="1.10.287.130">
    <property type="match status" value="1"/>
</dbReference>
<keyword evidence="10" id="KW-0472">Membrane</keyword>
<dbReference type="GO" id="GO:0005524">
    <property type="term" value="F:ATP binding"/>
    <property type="evidence" value="ECO:0007669"/>
    <property type="project" value="UniProtKB-KW"/>
</dbReference>
<evidence type="ECO:0000256" key="4">
    <source>
        <dbReference type="ARBA" id="ARBA00022553"/>
    </source>
</evidence>
<dbReference type="InterPro" id="IPR036097">
    <property type="entry name" value="HisK_dim/P_sf"/>
</dbReference>
<evidence type="ECO:0000259" key="12">
    <source>
        <dbReference type="PROSITE" id="PS50109"/>
    </source>
</evidence>
<evidence type="ECO:0000256" key="10">
    <source>
        <dbReference type="ARBA" id="ARBA00023136"/>
    </source>
</evidence>
<dbReference type="Pfam" id="PF02518">
    <property type="entry name" value="HATPase_c"/>
    <property type="match status" value="1"/>
</dbReference>
<dbReference type="SUPFAM" id="SSF55785">
    <property type="entry name" value="PYP-like sensor domain (PAS domain)"/>
    <property type="match status" value="2"/>
</dbReference>
<feature type="region of interest" description="Disordered" evidence="11">
    <location>
        <begin position="1"/>
        <end position="27"/>
    </location>
</feature>
<dbReference type="KEGG" id="gba:J421_1216"/>
<dbReference type="FunFam" id="3.30.565.10:FF:000006">
    <property type="entry name" value="Sensor histidine kinase WalK"/>
    <property type="match status" value="1"/>
</dbReference>
<evidence type="ECO:0000256" key="6">
    <source>
        <dbReference type="ARBA" id="ARBA00022741"/>
    </source>
</evidence>
<dbReference type="PANTHER" id="PTHR43047:SF72">
    <property type="entry name" value="OSMOSENSING HISTIDINE PROTEIN KINASE SLN1"/>
    <property type="match status" value="1"/>
</dbReference>
<dbReference type="InterPro" id="IPR004358">
    <property type="entry name" value="Sig_transdc_His_kin-like_C"/>
</dbReference>
<dbReference type="CDD" id="cd00082">
    <property type="entry name" value="HisKA"/>
    <property type="match status" value="1"/>
</dbReference>
<dbReference type="InterPro" id="IPR035965">
    <property type="entry name" value="PAS-like_dom_sf"/>
</dbReference>
<evidence type="ECO:0000256" key="3">
    <source>
        <dbReference type="ARBA" id="ARBA00012438"/>
    </source>
</evidence>
<dbReference type="PANTHER" id="PTHR43047">
    <property type="entry name" value="TWO-COMPONENT HISTIDINE PROTEIN KINASE"/>
    <property type="match status" value="1"/>
</dbReference>
<dbReference type="GO" id="GO:0006355">
    <property type="term" value="P:regulation of DNA-templated transcription"/>
    <property type="evidence" value="ECO:0007669"/>
    <property type="project" value="InterPro"/>
</dbReference>
<dbReference type="PRINTS" id="PR00344">
    <property type="entry name" value="BCTRLSENSOR"/>
</dbReference>
<comment type="catalytic activity">
    <reaction evidence="1">
        <text>ATP + protein L-histidine = ADP + protein N-phospho-L-histidine.</text>
        <dbReference type="EC" id="2.7.13.3"/>
    </reaction>
</comment>
<sequence length="733" mass="79636">MAPHESRSTPISEPDDDERERHDERRAANRRDIDRRVTAVIEGMSDAFLALDAEWRITYANREVARLNGVTSAQLVGRVHWDVWPETVGSEVERQYRRVVAERVPVQFEHYYEDADVWHDIRAYPADDGGLAVFYRDVSAQKRLEGERVERVREVADAHERALAAEVQFRLLVERVRDYAVFLLDPDGIVTQWGQGAERITGWTAGQAIGEHLRFLYPDGGSAEDGTPAEHLAHAAAHGEYIGEGMRVRRGGAAFPARVVLTALRRGGQLVGFSNIAQDLTGEREREAALSHAMAAAEAANTAKSQFLANTSHEIRTPLNAVIGYAELLALGMGGALTDQARRYVERIQATSRHLLGIVNDVLDLAKIEAGQMHTAREPGLVAPAIAAALQIVEEQARARAVAVTNACGREPRAFFGDNERVRQILVNLLSNAVRFTEAGGRVTVTCGSGPRPGARTPAVPEPATGWTFIKVEDTGIGIASEQLDKVWEAFEQADASRTRKFGGSGLGLTISRHLARLMGGEITVRSEPGLGSSFVLWLPAADPAEVGPGGSTAPEPVPSVAVAETDPMAALSDVTPTDAAGLAHISEALVSETERILATYAARLRADLGTPHAHGQADAQLEDHGSTFLVDVAQCLLVIGQDGPEAAEMLRDGSAIQHLIAARHGAQRARLGWQESEMRREYAILREEIHAAVRRSRRAEATAEERAIEVINHMLARAEEESITILRVTTAG</sequence>
<evidence type="ECO:0000259" key="13">
    <source>
        <dbReference type="PROSITE" id="PS50112"/>
    </source>
</evidence>
<dbReference type="InterPro" id="IPR003661">
    <property type="entry name" value="HisK_dim/P_dom"/>
</dbReference>
<keyword evidence="6" id="KW-0547">Nucleotide-binding</keyword>
<dbReference type="SMART" id="SM00387">
    <property type="entry name" value="HATPase_c"/>
    <property type="match status" value="1"/>
</dbReference>
<dbReference type="GO" id="GO:0005886">
    <property type="term" value="C:plasma membrane"/>
    <property type="evidence" value="ECO:0007669"/>
    <property type="project" value="TreeGrafter"/>
</dbReference>
<dbReference type="FunFam" id="1.10.287.130:FF:000038">
    <property type="entry name" value="Sensory transduction histidine kinase"/>
    <property type="match status" value="1"/>
</dbReference>
<dbReference type="RefSeq" id="WP_025410278.1">
    <property type="nucleotide sequence ID" value="NZ_CP007128.1"/>
</dbReference>
<accession>W0RH86</accession>
<evidence type="ECO:0000256" key="5">
    <source>
        <dbReference type="ARBA" id="ARBA00022679"/>
    </source>
</evidence>
<dbReference type="SMART" id="SM00091">
    <property type="entry name" value="PAS"/>
    <property type="match status" value="2"/>
</dbReference>
<proteinExistence type="predicted"/>
<keyword evidence="8" id="KW-0067">ATP-binding</keyword>
<dbReference type="Proteomes" id="UP000019151">
    <property type="component" value="Chromosome"/>
</dbReference>
<dbReference type="InterPro" id="IPR003594">
    <property type="entry name" value="HATPase_dom"/>
</dbReference>
<dbReference type="Gene3D" id="3.30.450.20">
    <property type="entry name" value="PAS domain"/>
    <property type="match status" value="2"/>
</dbReference>
<dbReference type="SUPFAM" id="SSF55874">
    <property type="entry name" value="ATPase domain of HSP90 chaperone/DNA topoisomerase II/histidine kinase"/>
    <property type="match status" value="1"/>
</dbReference>
<keyword evidence="7" id="KW-0418">Kinase</keyword>
<evidence type="ECO:0000256" key="7">
    <source>
        <dbReference type="ARBA" id="ARBA00022777"/>
    </source>
</evidence>
<comment type="subcellular location">
    <subcellularLocation>
        <location evidence="2">Membrane</location>
    </subcellularLocation>
</comment>
<feature type="domain" description="Histidine kinase" evidence="12">
    <location>
        <begin position="310"/>
        <end position="543"/>
    </location>
</feature>
<protein>
    <recommendedName>
        <fullName evidence="3">histidine kinase</fullName>
        <ecNumber evidence="3">2.7.13.3</ecNumber>
    </recommendedName>
</protein>
<evidence type="ECO:0000256" key="8">
    <source>
        <dbReference type="ARBA" id="ARBA00022840"/>
    </source>
</evidence>
<dbReference type="Pfam" id="PF08448">
    <property type="entry name" value="PAS_4"/>
    <property type="match status" value="1"/>
</dbReference>
<dbReference type="InParanoid" id="W0RH86"/>
<dbReference type="GO" id="GO:0009927">
    <property type="term" value="F:histidine phosphotransfer kinase activity"/>
    <property type="evidence" value="ECO:0007669"/>
    <property type="project" value="TreeGrafter"/>
</dbReference>
<evidence type="ECO:0000256" key="2">
    <source>
        <dbReference type="ARBA" id="ARBA00004370"/>
    </source>
</evidence>
<dbReference type="PROSITE" id="PS50112">
    <property type="entry name" value="PAS"/>
    <property type="match status" value="2"/>
</dbReference>
<dbReference type="HOGENOM" id="CLU_378013_0_0_0"/>
<dbReference type="CDD" id="cd16922">
    <property type="entry name" value="HATPase_EvgS-ArcB-TorS-like"/>
    <property type="match status" value="1"/>
</dbReference>
<name>W0RH86_9BACT</name>
<evidence type="ECO:0000313" key="14">
    <source>
        <dbReference type="EMBL" id="AHG88753.1"/>
    </source>
</evidence>
<dbReference type="Pfam" id="PF00989">
    <property type="entry name" value="PAS"/>
    <property type="match status" value="1"/>
</dbReference>
<dbReference type="STRING" id="861299.J421_1216"/>